<dbReference type="Ensembl" id="ENSLOCT00000012267.1">
    <property type="protein sequence ID" value="ENSLOCP00000012246.1"/>
    <property type="gene ID" value="ENSLOCG00000010013.1"/>
</dbReference>
<dbReference type="STRING" id="7918.ENSLOCP00000012246"/>
<evidence type="ECO:0000256" key="3">
    <source>
        <dbReference type="SAM" id="MobiDB-lite"/>
    </source>
</evidence>
<feature type="region of interest" description="Disordered" evidence="3">
    <location>
        <begin position="313"/>
        <end position="333"/>
    </location>
</feature>
<reference evidence="5" key="1">
    <citation type="submission" date="2011-12" db="EMBL/GenBank/DDBJ databases">
        <title>The Draft Genome of Lepisosteus oculatus.</title>
        <authorList>
            <consortium name="The Broad Institute Genome Assembly &amp; Analysis Group"/>
            <consortium name="Computational R&amp;D Group"/>
            <consortium name="and Sequencing Platform"/>
            <person name="Di Palma F."/>
            <person name="Alfoldi J."/>
            <person name="Johnson J."/>
            <person name="Berlin A."/>
            <person name="Gnerre S."/>
            <person name="Jaffe D."/>
            <person name="MacCallum I."/>
            <person name="Young S."/>
            <person name="Walker B.J."/>
            <person name="Lander E.S."/>
            <person name="Lindblad-Toh K."/>
        </authorList>
    </citation>
    <scope>NUCLEOTIDE SEQUENCE [LARGE SCALE GENOMIC DNA]</scope>
</reference>
<dbReference type="GeneTree" id="ENSGT00390000007203"/>
<evidence type="ECO:0008006" key="6">
    <source>
        <dbReference type="Google" id="ProtNLM"/>
    </source>
</evidence>
<dbReference type="Proteomes" id="UP000018468">
    <property type="component" value="Linkage group LG4"/>
</dbReference>
<dbReference type="InterPro" id="IPR003591">
    <property type="entry name" value="Leu-rich_rpt_typical-subtyp"/>
</dbReference>
<keyword evidence="2" id="KW-0677">Repeat</keyword>
<dbReference type="EMBL" id="AHAT01001192">
    <property type="status" value="NOT_ANNOTATED_CDS"/>
    <property type="molecule type" value="Genomic_DNA"/>
</dbReference>
<keyword evidence="5" id="KW-1185">Reference proteome</keyword>
<keyword evidence="1" id="KW-0433">Leucine-rich repeat</keyword>
<dbReference type="InterPro" id="IPR001611">
    <property type="entry name" value="Leu-rich_rpt"/>
</dbReference>
<reference evidence="4" key="3">
    <citation type="submission" date="2025-09" db="UniProtKB">
        <authorList>
            <consortium name="Ensembl"/>
        </authorList>
    </citation>
    <scope>IDENTIFICATION</scope>
</reference>
<dbReference type="Bgee" id="ENSLOCG00000010013">
    <property type="expression patterns" value="Expressed in testis and 1 other cell type or tissue"/>
</dbReference>
<dbReference type="SUPFAM" id="SSF52058">
    <property type="entry name" value="L domain-like"/>
    <property type="match status" value="1"/>
</dbReference>
<evidence type="ECO:0000313" key="5">
    <source>
        <dbReference type="Proteomes" id="UP000018468"/>
    </source>
</evidence>
<sequence length="424" mass="49981">MDFEIHLRKCLDYGNIISRTEVAGEQVGRLSKEIQFQRDYEEKILDLSKRSLMKLNYKNISRNIEQLYLQGNILEELPTRFFEWLPRLFWLDVRNNQLERLPGEVGQHRHMHTLLLENNPLRELPVELGNVRTLKALGLRDCPLHFPPVAVLSLGTESILSFLRRAAVNASTGLEPKTRHSNITYIEKEMRLGCQPSEWFVDQRNLETIKPGGTVPFLDFTAAASLKKPLRFSQYRALRKQKQRKCETLQSAAEPETKERYSKPDEKKTEEKFSAVFKELTEKQLQMEKRKIDQDAIQKLSVLLQKKKENISKPGYDVHPRQVTETNENKDESKIQNHEVQYVANKYHLGNKEAGNCQQIKIPRELKMLRTEEIDKWINQHFMFLYKIRKNQNLESRTSCYQVEYYSDSCRFHKNKRDVNRSSI</sequence>
<evidence type="ECO:0000256" key="1">
    <source>
        <dbReference type="ARBA" id="ARBA00022614"/>
    </source>
</evidence>
<dbReference type="EMBL" id="AHAT01001193">
    <property type="status" value="NOT_ANNOTATED_CDS"/>
    <property type="molecule type" value="Genomic_DNA"/>
</dbReference>
<dbReference type="InterPro" id="IPR032675">
    <property type="entry name" value="LRR_dom_sf"/>
</dbReference>
<proteinExistence type="predicted"/>
<reference evidence="4" key="2">
    <citation type="submission" date="2025-08" db="UniProtKB">
        <authorList>
            <consortium name="Ensembl"/>
        </authorList>
    </citation>
    <scope>IDENTIFICATION</scope>
</reference>
<dbReference type="HOGENOM" id="CLU_647147_0_0_1"/>
<name>W5MV37_LEPOC</name>
<dbReference type="InParanoid" id="W5MV37"/>
<accession>W5MV37</accession>
<dbReference type="PANTHER" id="PTHR48051">
    <property type="match status" value="1"/>
</dbReference>
<evidence type="ECO:0000313" key="4">
    <source>
        <dbReference type="Ensembl" id="ENSLOCP00000012246.1"/>
    </source>
</evidence>
<dbReference type="EMBL" id="AHAT01001194">
    <property type="status" value="NOT_ANNOTATED_CDS"/>
    <property type="molecule type" value="Genomic_DNA"/>
</dbReference>
<feature type="region of interest" description="Disordered" evidence="3">
    <location>
        <begin position="244"/>
        <end position="268"/>
    </location>
</feature>
<organism evidence="4 5">
    <name type="scientific">Lepisosteus oculatus</name>
    <name type="common">Spotted gar</name>
    <dbReference type="NCBI Taxonomy" id="7918"/>
    <lineage>
        <taxon>Eukaryota</taxon>
        <taxon>Metazoa</taxon>
        <taxon>Chordata</taxon>
        <taxon>Craniata</taxon>
        <taxon>Vertebrata</taxon>
        <taxon>Euteleostomi</taxon>
        <taxon>Actinopterygii</taxon>
        <taxon>Neopterygii</taxon>
        <taxon>Holostei</taxon>
        <taxon>Semionotiformes</taxon>
        <taxon>Lepisosteidae</taxon>
        <taxon>Lepisosteus</taxon>
    </lineage>
</organism>
<protein>
    <recommendedName>
        <fullName evidence="6">Leucine rich repeat containing 27</fullName>
    </recommendedName>
</protein>
<dbReference type="GO" id="GO:0016605">
    <property type="term" value="C:PML body"/>
    <property type="evidence" value="ECO:0000318"/>
    <property type="project" value="GO_Central"/>
</dbReference>
<dbReference type="eggNOG" id="KOG0620">
    <property type="taxonomic scope" value="Eukaryota"/>
</dbReference>
<feature type="compositionally biased region" description="Basic and acidic residues" evidence="3">
    <location>
        <begin position="255"/>
        <end position="268"/>
    </location>
</feature>
<dbReference type="Gene3D" id="3.80.10.10">
    <property type="entry name" value="Ribonuclease Inhibitor"/>
    <property type="match status" value="1"/>
</dbReference>
<dbReference type="InterPro" id="IPR050216">
    <property type="entry name" value="LRR_domain-containing"/>
</dbReference>
<dbReference type="Pfam" id="PF13855">
    <property type="entry name" value="LRR_8"/>
    <property type="match status" value="1"/>
</dbReference>
<dbReference type="PANTHER" id="PTHR48051:SF35">
    <property type="entry name" value="LEUCINE-RICH REPEAT-CONTAINING PROTEIN 27"/>
    <property type="match status" value="1"/>
</dbReference>
<dbReference type="SMART" id="SM00369">
    <property type="entry name" value="LRR_TYP"/>
    <property type="match status" value="3"/>
</dbReference>
<evidence type="ECO:0000256" key="2">
    <source>
        <dbReference type="ARBA" id="ARBA00022737"/>
    </source>
</evidence>
<dbReference type="AlphaFoldDB" id="W5MV37"/>